<dbReference type="SUPFAM" id="SSF54909">
    <property type="entry name" value="Dimeric alpha+beta barrel"/>
    <property type="match status" value="1"/>
</dbReference>
<dbReference type="PROSITE" id="PS51404">
    <property type="entry name" value="DYP_PEROXIDASE"/>
    <property type="match status" value="1"/>
</dbReference>
<evidence type="ECO:0000256" key="6">
    <source>
        <dbReference type="ARBA" id="ARBA00025737"/>
    </source>
</evidence>
<dbReference type="Pfam" id="PF04261">
    <property type="entry name" value="Dyp_perox_N"/>
    <property type="match status" value="1"/>
</dbReference>
<dbReference type="GO" id="GO:0004601">
    <property type="term" value="F:peroxidase activity"/>
    <property type="evidence" value="ECO:0007669"/>
    <property type="project" value="UniProtKB-KW"/>
</dbReference>
<dbReference type="OrthoDB" id="76259at2759"/>
<dbReference type="KEGG" id="tasa:A1Q1_01379"/>
<dbReference type="NCBIfam" id="TIGR01413">
    <property type="entry name" value="Dyp_perox_fam"/>
    <property type="match status" value="1"/>
</dbReference>
<dbReference type="GO" id="GO:0046872">
    <property type="term" value="F:metal ion binding"/>
    <property type="evidence" value="ECO:0007669"/>
    <property type="project" value="UniProtKB-KW"/>
</dbReference>
<evidence type="ECO:0000259" key="8">
    <source>
        <dbReference type="Pfam" id="PF04261"/>
    </source>
</evidence>
<evidence type="ECO:0000313" key="10">
    <source>
        <dbReference type="EMBL" id="EJT49475.1"/>
    </source>
</evidence>
<feature type="region of interest" description="Disordered" evidence="7">
    <location>
        <begin position="46"/>
        <end position="65"/>
    </location>
</feature>
<dbReference type="GO" id="GO:0005829">
    <property type="term" value="C:cytosol"/>
    <property type="evidence" value="ECO:0007669"/>
    <property type="project" value="TreeGrafter"/>
</dbReference>
<dbReference type="GeneID" id="25984893"/>
<dbReference type="Proteomes" id="UP000002748">
    <property type="component" value="Unassembled WGS sequence"/>
</dbReference>
<protein>
    <recommendedName>
        <fullName evidence="12">Iron-dependent peroxidase</fullName>
    </recommendedName>
</protein>
<dbReference type="InterPro" id="IPR006314">
    <property type="entry name" value="Dyp_peroxidase"/>
</dbReference>
<comment type="similarity">
    <text evidence="6">Belongs to the DyP-type peroxidase family.</text>
</comment>
<evidence type="ECO:0000256" key="7">
    <source>
        <dbReference type="SAM" id="MobiDB-lite"/>
    </source>
</evidence>
<evidence type="ECO:0000256" key="3">
    <source>
        <dbReference type="ARBA" id="ARBA00022723"/>
    </source>
</evidence>
<evidence type="ECO:0000256" key="2">
    <source>
        <dbReference type="ARBA" id="ARBA00022559"/>
    </source>
</evidence>
<sequence length="389" mass="43063">MLSVLPRTSVISRSARLLSTTTSSSFSTLSTHVSLNARATDKLDRLQRRSPALFSQPNKPAQRSYSMPIPACPYSGPKQPDLIQSVEVPLTREATFLILTLSEQKQDAASTVRDVLGDVSDLAKNLAVRDGNAAFTVTIGVGAKAWDSVMQMPRPKELHPFKEFKGNKHTAVSTPGDLLVHIRANRRDMVFEFERQFMNKLGDSVKVQDAVAGFRYFDGRDLLGFVDGTANPVGQGVPDAVRVTENLDPNGIDGTYVTVQKYLHNLDAWGKLKTEEQEAIIGRTKLDNIETPDQPEDAQKPHKQLNTIEVDGQEYDILRDNMPFGDPSSKEYGTYFIGYSARLWVTEKMLENMFIGVPPGKYDRILDFSDAVTGCTFFVPNSAVLNSLG</sequence>
<organism evidence="10 11">
    <name type="scientific">Trichosporon asahii var. asahii (strain ATCC 90039 / CBS 2479 / JCM 2466 / KCTC 7840 / NBRC 103889/ NCYC 2677 / UAMH 7654)</name>
    <name type="common">Yeast</name>
    <dbReference type="NCBI Taxonomy" id="1186058"/>
    <lineage>
        <taxon>Eukaryota</taxon>
        <taxon>Fungi</taxon>
        <taxon>Dikarya</taxon>
        <taxon>Basidiomycota</taxon>
        <taxon>Agaricomycotina</taxon>
        <taxon>Tremellomycetes</taxon>
        <taxon>Trichosporonales</taxon>
        <taxon>Trichosporonaceae</taxon>
        <taxon>Trichosporon</taxon>
    </lineage>
</organism>
<reference evidence="10 11" key="1">
    <citation type="journal article" date="2012" name="Eukaryot. Cell">
        <title>Draft genome sequence of CBS 2479, the standard type strain of Trichosporon asahii.</title>
        <authorList>
            <person name="Yang R.Y."/>
            <person name="Li H.T."/>
            <person name="Zhu H."/>
            <person name="Zhou G.P."/>
            <person name="Wang M."/>
            <person name="Wang L."/>
        </authorList>
    </citation>
    <scope>NUCLEOTIDE SEQUENCE [LARGE SCALE GENOMIC DNA]</scope>
    <source>
        <strain evidence="11">ATCC 90039 / CBS 2479 / JCM 2466 / KCTC 7840 / NCYC 2677 / UAMH 7654</strain>
    </source>
</reference>
<gene>
    <name evidence="10" type="ORF">A1Q1_01379</name>
</gene>
<evidence type="ECO:0000256" key="5">
    <source>
        <dbReference type="ARBA" id="ARBA00023004"/>
    </source>
</evidence>
<dbReference type="VEuPathDB" id="FungiDB:A1Q1_01379"/>
<comment type="cofactor">
    <cofactor evidence="1">
        <name>heme b</name>
        <dbReference type="ChEBI" id="CHEBI:60344"/>
    </cofactor>
</comment>
<evidence type="ECO:0000313" key="11">
    <source>
        <dbReference type="Proteomes" id="UP000002748"/>
    </source>
</evidence>
<keyword evidence="3" id="KW-0479">Metal-binding</keyword>
<feature type="domain" description="Dyp-type peroxidase C-terminal" evidence="9">
    <location>
        <begin position="219"/>
        <end position="382"/>
    </location>
</feature>
<keyword evidence="2" id="KW-0575">Peroxidase</keyword>
<feature type="compositionally biased region" description="Polar residues" evidence="7">
    <location>
        <begin position="53"/>
        <end position="65"/>
    </location>
</feature>
<dbReference type="PANTHER" id="PTHR30521">
    <property type="entry name" value="DEFERROCHELATASE/PEROXIDASE"/>
    <property type="match status" value="1"/>
</dbReference>
<dbReference type="AlphaFoldDB" id="J4UE41"/>
<dbReference type="HOGENOM" id="CLU_044178_0_1_1"/>
<evidence type="ECO:0008006" key="12">
    <source>
        <dbReference type="Google" id="ProtNLM"/>
    </source>
</evidence>
<dbReference type="GO" id="GO:0020037">
    <property type="term" value="F:heme binding"/>
    <property type="evidence" value="ECO:0007669"/>
    <property type="project" value="InterPro"/>
</dbReference>
<dbReference type="Pfam" id="PF20628">
    <property type="entry name" value="Dyp_perox_C"/>
    <property type="match status" value="1"/>
</dbReference>
<evidence type="ECO:0000259" key="9">
    <source>
        <dbReference type="Pfam" id="PF20628"/>
    </source>
</evidence>
<dbReference type="InterPro" id="IPR048327">
    <property type="entry name" value="Dyp_perox_N"/>
</dbReference>
<keyword evidence="4" id="KW-0560">Oxidoreductase</keyword>
<keyword evidence="5" id="KW-0408">Iron</keyword>
<name>J4UE41_TRIAS</name>
<dbReference type="PANTHER" id="PTHR30521:SF0">
    <property type="entry name" value="DYP-TYPE PEROXIDASE FAMILY PROTEIN"/>
    <property type="match status" value="1"/>
</dbReference>
<dbReference type="InterPro" id="IPR011008">
    <property type="entry name" value="Dimeric_a/b-barrel"/>
</dbReference>
<evidence type="ECO:0000256" key="4">
    <source>
        <dbReference type="ARBA" id="ARBA00023002"/>
    </source>
</evidence>
<dbReference type="RefSeq" id="XP_014179893.1">
    <property type="nucleotide sequence ID" value="XM_014324418.1"/>
</dbReference>
<evidence type="ECO:0000256" key="1">
    <source>
        <dbReference type="ARBA" id="ARBA00001970"/>
    </source>
</evidence>
<dbReference type="EMBL" id="ALBS01000170">
    <property type="protein sequence ID" value="EJT49475.1"/>
    <property type="molecule type" value="Genomic_DNA"/>
</dbReference>
<feature type="domain" description="Dyp-type peroxidase N-terminal" evidence="8">
    <location>
        <begin position="88"/>
        <end position="215"/>
    </location>
</feature>
<comment type="caution">
    <text evidence="10">The sequence shown here is derived from an EMBL/GenBank/DDBJ whole genome shotgun (WGS) entry which is preliminary data.</text>
</comment>
<dbReference type="InterPro" id="IPR048328">
    <property type="entry name" value="Dyp_perox_C"/>
</dbReference>
<proteinExistence type="inferred from homology"/>
<accession>J4UE41</accession>